<feature type="non-terminal residue" evidence="2">
    <location>
        <position position="1"/>
    </location>
</feature>
<protein>
    <submittedName>
        <fullName evidence="2">Uncharacterized protein</fullName>
    </submittedName>
</protein>
<dbReference type="SUPFAM" id="SSF103473">
    <property type="entry name" value="MFS general substrate transporter"/>
    <property type="match status" value="1"/>
</dbReference>
<dbReference type="AlphaFoldDB" id="A0A3B0WUP7"/>
<keyword evidence="1" id="KW-1133">Transmembrane helix</keyword>
<feature type="transmembrane region" description="Helical" evidence="1">
    <location>
        <begin position="62"/>
        <end position="84"/>
    </location>
</feature>
<accession>A0A3B0WUP7</accession>
<proteinExistence type="predicted"/>
<feature type="transmembrane region" description="Helical" evidence="1">
    <location>
        <begin position="20"/>
        <end position="41"/>
    </location>
</feature>
<feature type="transmembrane region" description="Helical" evidence="1">
    <location>
        <begin position="90"/>
        <end position="109"/>
    </location>
</feature>
<keyword evidence="1" id="KW-0812">Transmembrane</keyword>
<gene>
    <name evidence="2" type="ORF">MNBD_GAMMA07-416</name>
</gene>
<reference evidence="2" key="1">
    <citation type="submission" date="2018-06" db="EMBL/GenBank/DDBJ databases">
        <authorList>
            <person name="Zhirakovskaya E."/>
        </authorList>
    </citation>
    <scope>NUCLEOTIDE SEQUENCE</scope>
</reference>
<evidence type="ECO:0000256" key="1">
    <source>
        <dbReference type="SAM" id="Phobius"/>
    </source>
</evidence>
<sequence length="121" mass="13167">GIMPMSANFILSLTQMMDVRLGSMIASLVFILPPLLLMGMVSPMVIRYCTTKQTHTGKIAGLVFAASTVGGVTSVLLSGFYFLPFLGLSYSSWLFAALMLVATVIAHFVEKYKNSFEKCDV</sequence>
<dbReference type="Gene3D" id="1.20.1250.20">
    <property type="entry name" value="MFS general substrate transporter like domains"/>
    <property type="match status" value="1"/>
</dbReference>
<name>A0A3B0WUP7_9ZZZZ</name>
<dbReference type="NCBIfam" id="NF037959">
    <property type="entry name" value="MFS_SpdSyn"/>
    <property type="match status" value="1"/>
</dbReference>
<organism evidence="2">
    <name type="scientific">hydrothermal vent metagenome</name>
    <dbReference type="NCBI Taxonomy" id="652676"/>
    <lineage>
        <taxon>unclassified sequences</taxon>
        <taxon>metagenomes</taxon>
        <taxon>ecological metagenomes</taxon>
    </lineage>
</organism>
<evidence type="ECO:0000313" key="2">
    <source>
        <dbReference type="EMBL" id="VAW56133.1"/>
    </source>
</evidence>
<keyword evidence="1" id="KW-0472">Membrane</keyword>
<dbReference type="EMBL" id="UOFF01000185">
    <property type="protein sequence ID" value="VAW56133.1"/>
    <property type="molecule type" value="Genomic_DNA"/>
</dbReference>
<dbReference type="InterPro" id="IPR036259">
    <property type="entry name" value="MFS_trans_sf"/>
</dbReference>